<organism evidence="3 4">
    <name type="scientific">Pseudonocardia oroxyli</name>
    <dbReference type="NCBI Taxonomy" id="366584"/>
    <lineage>
        <taxon>Bacteria</taxon>
        <taxon>Bacillati</taxon>
        <taxon>Actinomycetota</taxon>
        <taxon>Actinomycetes</taxon>
        <taxon>Pseudonocardiales</taxon>
        <taxon>Pseudonocardiaceae</taxon>
        <taxon>Pseudonocardia</taxon>
    </lineage>
</organism>
<keyword evidence="2" id="KW-0560">Oxidoreductase</keyword>
<evidence type="ECO:0000313" key="3">
    <source>
        <dbReference type="EMBL" id="SDG96054.1"/>
    </source>
</evidence>
<dbReference type="Gene3D" id="3.30.1370.60">
    <property type="entry name" value="Hypothetical oxidoreductase yiak, domain 2"/>
    <property type="match status" value="1"/>
</dbReference>
<dbReference type="AlphaFoldDB" id="A0A1G7YI48"/>
<reference evidence="3 4" key="1">
    <citation type="submission" date="2016-10" db="EMBL/GenBank/DDBJ databases">
        <authorList>
            <person name="de Groot N.N."/>
        </authorList>
    </citation>
    <scope>NUCLEOTIDE SEQUENCE [LARGE SCALE GENOMIC DNA]</scope>
    <source>
        <strain evidence="3 4">CGMCC 4.3143</strain>
    </source>
</reference>
<accession>A0A1G7YI48</accession>
<sequence length="329" mass="33132">MLRVPADDHLAVTVRVLTALGAPEAPAREQGELLLEGDLRGHASHGIRRLPVLAGRIRAGLCAPAAVPELDWSTPAVLRVDGHTGLGPPVAHRAVEALVERGTGVAVAAIRRAGHLGMLAPYVERLAGAGLIGLAVTTSEALVHPWGAAPAMLGTNPLAVAVPTEGEPVVLDMATGQISRGKVLDHAHRGEPLPAGAAVDASGAPTTDPTAALDGAISPFGGPKGYALSLVLELMVASLTGTALGREVRGTLDTTDPVTKGDVLIALDPAAFGGGVALGPFLDELRALDPAPGHAGVQIPGDRARATRAANLAAGVPVDPGTWAEVTAL</sequence>
<dbReference type="STRING" id="366584.SAMN05216377_11757"/>
<dbReference type="InterPro" id="IPR043143">
    <property type="entry name" value="Mal/L-sulf/L-lact_DH-like_NADP"/>
</dbReference>
<dbReference type="GO" id="GO:0016491">
    <property type="term" value="F:oxidoreductase activity"/>
    <property type="evidence" value="ECO:0007669"/>
    <property type="project" value="UniProtKB-KW"/>
</dbReference>
<comment type="similarity">
    <text evidence="1">Belongs to the LDH2/MDH2 oxidoreductase family.</text>
</comment>
<protein>
    <submittedName>
        <fullName evidence="3">Malate/lactate/ureidoglycolate dehydrogenase, LDH2 family</fullName>
    </submittedName>
</protein>
<evidence type="ECO:0000313" key="4">
    <source>
        <dbReference type="Proteomes" id="UP000198967"/>
    </source>
</evidence>
<keyword evidence="4" id="KW-1185">Reference proteome</keyword>
<dbReference type="InterPro" id="IPR003767">
    <property type="entry name" value="Malate/L-lactate_DH-like"/>
</dbReference>
<dbReference type="SUPFAM" id="SSF89733">
    <property type="entry name" value="L-sulfolactate dehydrogenase-like"/>
    <property type="match status" value="1"/>
</dbReference>
<name>A0A1G7YI48_PSEOR</name>
<dbReference type="EMBL" id="FNBE01000017">
    <property type="protein sequence ID" value="SDG96054.1"/>
    <property type="molecule type" value="Genomic_DNA"/>
</dbReference>
<proteinExistence type="inferred from homology"/>
<dbReference type="PANTHER" id="PTHR11091">
    <property type="entry name" value="OXIDOREDUCTASE-RELATED"/>
    <property type="match status" value="1"/>
</dbReference>
<dbReference type="InterPro" id="IPR036111">
    <property type="entry name" value="Mal/L-sulfo/L-lacto_DH-like_sf"/>
</dbReference>
<dbReference type="OrthoDB" id="924592at2"/>
<dbReference type="Pfam" id="PF02615">
    <property type="entry name" value="Ldh_2"/>
    <property type="match status" value="1"/>
</dbReference>
<evidence type="ECO:0000256" key="1">
    <source>
        <dbReference type="ARBA" id="ARBA00006056"/>
    </source>
</evidence>
<dbReference type="Proteomes" id="UP000198967">
    <property type="component" value="Unassembled WGS sequence"/>
</dbReference>
<dbReference type="RefSeq" id="WP_093088737.1">
    <property type="nucleotide sequence ID" value="NZ_FNBE01000017.1"/>
</dbReference>
<dbReference type="PANTHER" id="PTHR11091:SF0">
    <property type="entry name" value="MALATE DEHYDROGENASE"/>
    <property type="match status" value="1"/>
</dbReference>
<dbReference type="InterPro" id="IPR043144">
    <property type="entry name" value="Mal/L-sulf/L-lact_DH-like_ah"/>
</dbReference>
<dbReference type="Gene3D" id="1.10.1530.10">
    <property type="match status" value="1"/>
</dbReference>
<gene>
    <name evidence="3" type="ORF">SAMN05216377_11757</name>
</gene>
<evidence type="ECO:0000256" key="2">
    <source>
        <dbReference type="ARBA" id="ARBA00023002"/>
    </source>
</evidence>